<evidence type="ECO:0000256" key="4">
    <source>
        <dbReference type="PROSITE-ProRule" id="PRU00023"/>
    </source>
</evidence>
<feature type="region of interest" description="Disordered" evidence="6">
    <location>
        <begin position="440"/>
        <end position="510"/>
    </location>
</feature>
<evidence type="ECO:0000256" key="3">
    <source>
        <dbReference type="ARBA" id="ARBA00022833"/>
    </source>
</evidence>
<feature type="domain" description="C3H1-type" evidence="7">
    <location>
        <begin position="112"/>
        <end position="137"/>
    </location>
</feature>
<reference evidence="8 9" key="1">
    <citation type="submission" date="2017-12" db="EMBL/GenBank/DDBJ databases">
        <title>Sequencing, de novo assembly and annotation of complete genome of a new Thraustochytrid species, strain FCC1311.</title>
        <authorList>
            <person name="Sedici K."/>
            <person name="Godart F."/>
            <person name="Aiese Cigliano R."/>
            <person name="Sanseverino W."/>
            <person name="Barakat M."/>
            <person name="Ortet P."/>
            <person name="Marechal E."/>
            <person name="Cagnac O."/>
            <person name="Amato A."/>
        </authorList>
    </citation>
    <scope>NUCLEOTIDE SEQUENCE [LARGE SCALE GENOMIC DNA]</scope>
</reference>
<feature type="region of interest" description="Disordered" evidence="6">
    <location>
        <begin position="1"/>
        <end position="22"/>
    </location>
</feature>
<dbReference type="SMART" id="SM00248">
    <property type="entry name" value="ANK"/>
    <property type="match status" value="2"/>
</dbReference>
<evidence type="ECO:0000313" key="8">
    <source>
        <dbReference type="EMBL" id="GBG25055.1"/>
    </source>
</evidence>
<feature type="compositionally biased region" description="Basic and acidic residues" evidence="6">
    <location>
        <begin position="444"/>
        <end position="455"/>
    </location>
</feature>
<feature type="repeat" description="ANK" evidence="4">
    <location>
        <begin position="375"/>
        <end position="407"/>
    </location>
</feature>
<dbReference type="Gene3D" id="1.25.40.20">
    <property type="entry name" value="Ankyrin repeat-containing domain"/>
    <property type="match status" value="1"/>
</dbReference>
<dbReference type="InParanoid" id="A0A2R5G3E7"/>
<keyword evidence="4" id="KW-0040">ANK repeat</keyword>
<evidence type="ECO:0000313" key="9">
    <source>
        <dbReference type="Proteomes" id="UP000241890"/>
    </source>
</evidence>
<dbReference type="PROSITE" id="PS50103">
    <property type="entry name" value="ZF_C3H1"/>
    <property type="match status" value="2"/>
</dbReference>
<dbReference type="InterPro" id="IPR045234">
    <property type="entry name" value="Unkempt-like"/>
</dbReference>
<evidence type="ECO:0000256" key="1">
    <source>
        <dbReference type="ARBA" id="ARBA00022723"/>
    </source>
</evidence>
<evidence type="ECO:0000256" key="2">
    <source>
        <dbReference type="ARBA" id="ARBA00022771"/>
    </source>
</evidence>
<dbReference type="AlphaFoldDB" id="A0A2R5G3E7"/>
<dbReference type="EMBL" id="BEYU01000011">
    <property type="protein sequence ID" value="GBG25055.1"/>
    <property type="molecule type" value="Genomic_DNA"/>
</dbReference>
<evidence type="ECO:0000259" key="7">
    <source>
        <dbReference type="PROSITE" id="PS50103"/>
    </source>
</evidence>
<gene>
    <name evidence="8" type="ORF">FCC1311_012722</name>
</gene>
<keyword evidence="9" id="KW-1185">Reference proteome</keyword>
<dbReference type="InterPro" id="IPR000571">
    <property type="entry name" value="Znf_CCCH"/>
</dbReference>
<evidence type="ECO:0000256" key="5">
    <source>
        <dbReference type="PROSITE-ProRule" id="PRU00723"/>
    </source>
</evidence>
<dbReference type="OrthoDB" id="20534at2759"/>
<keyword evidence="3 5" id="KW-0862">Zinc</keyword>
<dbReference type="PROSITE" id="PS50088">
    <property type="entry name" value="ANK_REPEAT"/>
    <property type="match status" value="1"/>
</dbReference>
<dbReference type="InterPro" id="IPR002110">
    <property type="entry name" value="Ankyrin_rpt"/>
</dbReference>
<dbReference type="GO" id="GO:0008270">
    <property type="term" value="F:zinc ion binding"/>
    <property type="evidence" value="ECO:0007669"/>
    <property type="project" value="UniProtKB-KW"/>
</dbReference>
<dbReference type="PROSITE" id="PS50297">
    <property type="entry name" value="ANK_REP_REGION"/>
    <property type="match status" value="1"/>
</dbReference>
<keyword evidence="2 5" id="KW-0863">Zinc-finger</keyword>
<name>A0A2R5G3E7_9STRA</name>
<dbReference type="GO" id="GO:0010468">
    <property type="term" value="P:regulation of gene expression"/>
    <property type="evidence" value="ECO:0007669"/>
    <property type="project" value="UniProtKB-ARBA"/>
</dbReference>
<feature type="zinc finger region" description="C3H1-type" evidence="5">
    <location>
        <begin position="75"/>
        <end position="104"/>
    </location>
</feature>
<accession>A0A2R5G3E7</accession>
<dbReference type="Proteomes" id="UP000241890">
    <property type="component" value="Unassembled WGS sequence"/>
</dbReference>
<feature type="region of interest" description="Disordered" evidence="6">
    <location>
        <begin position="660"/>
        <end position="744"/>
    </location>
</feature>
<dbReference type="SUPFAM" id="SSF48403">
    <property type="entry name" value="Ankyrin repeat"/>
    <property type="match status" value="1"/>
</dbReference>
<protein>
    <submittedName>
        <fullName evidence="8">Zinc finger CCCH domain-containing protein 50</fullName>
    </submittedName>
</protein>
<feature type="zinc finger region" description="C3H1-type" evidence="5">
    <location>
        <begin position="112"/>
        <end position="137"/>
    </location>
</feature>
<dbReference type="Pfam" id="PF00023">
    <property type="entry name" value="Ank"/>
    <property type="match status" value="1"/>
</dbReference>
<sequence length="769" mass="85246">MTDFVRVQRRGAKKRQAAKPQGLSENELKGLYLKMVNDYKTQLCKEGSCKEKKCFDAHTEQELRRPLYDADGKAAYSREMCPHKFPHDRNCPEGRKCKFSHNNHETMYHPRTYKTRPCKHRTKCDRGKFCAFMHDEDILTPKLRHELFFRSEAMEPFVPEVRPKSKVAQANEAAWAAQNAEVAEKFSAPPDFSSVQQPSAATSALASASSSFRDKALANAGGFAAATSADAPSSSLLAPTLSSSSAGGAYLFPHLFSQRGSLMSADPFGNGLRAGGFSTTPTSGLPSASSLTGTSVDPARVQFSTTRVLQLISPMQGLDESMRAAILDVLASSNMGAQVTDAEGNSALSYAIEMGMVDLIPALASVQTVNLRNLAGQTPLLLALRGDNLHALKALLQAGASVNEGTGLLHKAIQFKAMQCSSYLASLFASFCLEDGELSDDDSQYQHDGARERENSGGGNMNHGDDDRNNCFQDNNNNNNDEFEEGGRMTRLGATRGIGEERRRESQQDQVVEMCTHEQGGGLLRRDLSNSDETLEQIVAEHTKGVVRIAKSKISEIRDIEAILFHYRGPNYSIVVQSGSSNKEKIHIPKRPHSRFKLALEELCKNFKAARTDLPDCKVFQKVWNRALKAEKSDFRVQVQDAESKPSKSFRIEFKVIVPSQNSSSSSGNSPAPQIRSNIDRAATISLPSTTPTRRESGRVDPSLSNKTLQKDQNRELKHKLEQEEDAHTATKKRLQEVNHQHEEDKYELRMRILDLEDKVRHLQRQNEN</sequence>
<feature type="compositionally biased region" description="Basic residues" evidence="6">
    <location>
        <begin position="7"/>
        <end position="17"/>
    </location>
</feature>
<feature type="domain" description="C3H1-type" evidence="7">
    <location>
        <begin position="75"/>
        <end position="104"/>
    </location>
</feature>
<dbReference type="Gene3D" id="3.30.1370.210">
    <property type="match status" value="1"/>
</dbReference>
<dbReference type="PANTHER" id="PTHR14493">
    <property type="entry name" value="UNKEMPT FAMILY MEMBER"/>
    <property type="match status" value="1"/>
</dbReference>
<comment type="caution">
    <text evidence="8">The sequence shown here is derived from an EMBL/GenBank/DDBJ whole genome shotgun (WGS) entry which is preliminary data.</text>
</comment>
<organism evidence="8 9">
    <name type="scientific">Hondaea fermentalgiana</name>
    <dbReference type="NCBI Taxonomy" id="2315210"/>
    <lineage>
        <taxon>Eukaryota</taxon>
        <taxon>Sar</taxon>
        <taxon>Stramenopiles</taxon>
        <taxon>Bigyra</taxon>
        <taxon>Labyrinthulomycetes</taxon>
        <taxon>Thraustochytrida</taxon>
        <taxon>Thraustochytriidae</taxon>
        <taxon>Hondaea</taxon>
    </lineage>
</organism>
<evidence type="ECO:0000256" key="6">
    <source>
        <dbReference type="SAM" id="MobiDB-lite"/>
    </source>
</evidence>
<feature type="compositionally biased region" description="Basic and acidic residues" evidence="6">
    <location>
        <begin position="498"/>
        <end position="507"/>
    </location>
</feature>
<dbReference type="PANTHER" id="PTHR14493:SF50">
    <property type="entry name" value="RING FINGER PROTEIN UNKEMPT"/>
    <property type="match status" value="1"/>
</dbReference>
<feature type="compositionally biased region" description="Low complexity" evidence="6">
    <location>
        <begin position="660"/>
        <end position="670"/>
    </location>
</feature>
<keyword evidence="1 5" id="KW-0479">Metal-binding</keyword>
<dbReference type="InterPro" id="IPR036770">
    <property type="entry name" value="Ankyrin_rpt-contain_sf"/>
</dbReference>
<proteinExistence type="predicted"/>
<feature type="compositionally biased region" description="Low complexity" evidence="6">
    <location>
        <begin position="470"/>
        <end position="480"/>
    </location>
</feature>
<feature type="compositionally biased region" description="Basic and acidic residues" evidence="6">
    <location>
        <begin position="709"/>
        <end position="744"/>
    </location>
</feature>